<sequence>MSRILRVCRVDLVERKTDIVSEIDDGGIRVSNQLGLGLRTVVLVVSNVRKRRGNETVTVRVSNDINLAVVLGNSNGRGGVTKSDTYRSHGGEERNKNSIFFHDKILLSSTRLFSAKSQL</sequence>
<dbReference type="EMBL" id="JAEUBD010001178">
    <property type="protein sequence ID" value="KAH3664981.1"/>
    <property type="molecule type" value="Genomic_DNA"/>
</dbReference>
<dbReference type="Proteomes" id="UP000788993">
    <property type="component" value="Unassembled WGS sequence"/>
</dbReference>
<comment type="caution">
    <text evidence="1">The sequence shown here is derived from an EMBL/GenBank/DDBJ whole genome shotgun (WGS) entry which is preliminary data.</text>
</comment>
<evidence type="ECO:0000313" key="2">
    <source>
        <dbReference type="Proteomes" id="UP000788993"/>
    </source>
</evidence>
<accession>A0A9P8T3Q9</accession>
<gene>
    <name evidence="1" type="ORF">OGATHE_003796</name>
</gene>
<evidence type="ECO:0000313" key="1">
    <source>
        <dbReference type="EMBL" id="KAH3664981.1"/>
    </source>
</evidence>
<proteinExistence type="predicted"/>
<dbReference type="AlphaFoldDB" id="A0A9P8T3Q9"/>
<reference evidence="1" key="2">
    <citation type="submission" date="2021-01" db="EMBL/GenBank/DDBJ databases">
        <authorList>
            <person name="Schikora-Tamarit M.A."/>
        </authorList>
    </citation>
    <scope>NUCLEOTIDE SEQUENCE</scope>
    <source>
        <strain evidence="1">NCAIM Y.01608</strain>
    </source>
</reference>
<protein>
    <submittedName>
        <fullName evidence="1">Uncharacterized protein</fullName>
    </submittedName>
</protein>
<reference evidence="1" key="1">
    <citation type="journal article" date="2021" name="Open Biol.">
        <title>Shared evolutionary footprints suggest mitochondrial oxidative damage underlies multiple complex I losses in fungi.</title>
        <authorList>
            <person name="Schikora-Tamarit M.A."/>
            <person name="Marcet-Houben M."/>
            <person name="Nosek J."/>
            <person name="Gabaldon T."/>
        </authorList>
    </citation>
    <scope>NUCLEOTIDE SEQUENCE</scope>
    <source>
        <strain evidence="1">NCAIM Y.01608</strain>
    </source>
</reference>
<organism evidence="1 2">
    <name type="scientific">Ogataea polymorpha</name>
    <dbReference type="NCBI Taxonomy" id="460523"/>
    <lineage>
        <taxon>Eukaryota</taxon>
        <taxon>Fungi</taxon>
        <taxon>Dikarya</taxon>
        <taxon>Ascomycota</taxon>
        <taxon>Saccharomycotina</taxon>
        <taxon>Pichiomycetes</taxon>
        <taxon>Pichiales</taxon>
        <taxon>Pichiaceae</taxon>
        <taxon>Ogataea</taxon>
    </lineage>
</organism>
<keyword evidence="2" id="KW-1185">Reference proteome</keyword>
<name>A0A9P8T3Q9_9ASCO</name>